<accession>A0A923LLN2</accession>
<keyword evidence="3" id="KW-1185">Reference proteome</keyword>
<gene>
    <name evidence="2" type="ORF">H8S17_02765</name>
</gene>
<keyword evidence="1" id="KW-1133">Transmembrane helix</keyword>
<evidence type="ECO:0000313" key="2">
    <source>
        <dbReference type="EMBL" id="MBC5713144.1"/>
    </source>
</evidence>
<evidence type="ECO:0000313" key="3">
    <source>
        <dbReference type="Proteomes" id="UP000606720"/>
    </source>
</evidence>
<protein>
    <submittedName>
        <fullName evidence="2">Uncharacterized protein</fullName>
    </submittedName>
</protein>
<dbReference type="Proteomes" id="UP000606720">
    <property type="component" value="Unassembled WGS sequence"/>
</dbReference>
<keyword evidence="1" id="KW-0472">Membrane</keyword>
<organism evidence="2 3">
    <name type="scientific">Roseburia zhanii</name>
    <dbReference type="NCBI Taxonomy" id="2763064"/>
    <lineage>
        <taxon>Bacteria</taxon>
        <taxon>Bacillati</taxon>
        <taxon>Bacillota</taxon>
        <taxon>Clostridia</taxon>
        <taxon>Lachnospirales</taxon>
        <taxon>Lachnospiraceae</taxon>
        <taxon>Roseburia</taxon>
    </lineage>
</organism>
<keyword evidence="1" id="KW-0812">Transmembrane</keyword>
<sequence length="110" mass="12377">MKKSIVIHLFLCIIASVYLPVIYIADQYAVHEYQFTYLYLVKVIAAIVFGGLFCMDQHSGAKSSGDLILFLCSFIVGIVEWNILHEIPVYSILLCTYLGGSVIINRRKNG</sequence>
<dbReference type="EMBL" id="JACOPH010000001">
    <property type="protein sequence ID" value="MBC5713144.1"/>
    <property type="molecule type" value="Genomic_DNA"/>
</dbReference>
<feature type="transmembrane region" description="Helical" evidence="1">
    <location>
        <begin position="67"/>
        <end position="83"/>
    </location>
</feature>
<feature type="transmembrane region" description="Helical" evidence="1">
    <location>
        <begin position="89"/>
        <end position="105"/>
    </location>
</feature>
<name>A0A923LLN2_9FIRM</name>
<comment type="caution">
    <text evidence="2">The sequence shown here is derived from an EMBL/GenBank/DDBJ whole genome shotgun (WGS) entry which is preliminary data.</text>
</comment>
<evidence type="ECO:0000256" key="1">
    <source>
        <dbReference type="SAM" id="Phobius"/>
    </source>
</evidence>
<dbReference type="RefSeq" id="WP_186866126.1">
    <property type="nucleotide sequence ID" value="NZ_JACOPH010000001.1"/>
</dbReference>
<proteinExistence type="predicted"/>
<reference evidence="2" key="1">
    <citation type="submission" date="2020-08" db="EMBL/GenBank/DDBJ databases">
        <title>Genome public.</title>
        <authorList>
            <person name="Liu C."/>
            <person name="Sun Q."/>
        </authorList>
    </citation>
    <scope>NUCLEOTIDE SEQUENCE</scope>
    <source>
        <strain evidence="2">BX1005</strain>
    </source>
</reference>
<feature type="transmembrane region" description="Helical" evidence="1">
    <location>
        <begin position="5"/>
        <end position="25"/>
    </location>
</feature>
<dbReference type="AlphaFoldDB" id="A0A923LLN2"/>
<feature type="transmembrane region" description="Helical" evidence="1">
    <location>
        <begin position="37"/>
        <end position="55"/>
    </location>
</feature>